<dbReference type="AlphaFoldDB" id="A0A8C6X3A4"/>
<evidence type="ECO:0000259" key="5">
    <source>
        <dbReference type="SMART" id="SM01394"/>
    </source>
</evidence>
<dbReference type="GO" id="GO:0048306">
    <property type="term" value="F:calcium-dependent protein binding"/>
    <property type="evidence" value="ECO:0007669"/>
    <property type="project" value="TreeGrafter"/>
</dbReference>
<dbReference type="Pfam" id="PF01023">
    <property type="entry name" value="S_100"/>
    <property type="match status" value="1"/>
</dbReference>
<dbReference type="InterPro" id="IPR011992">
    <property type="entry name" value="EF-hand-dom_pair"/>
</dbReference>
<comment type="similarity">
    <text evidence="1">Belongs to the S-100 family.</text>
</comment>
<keyword evidence="3" id="KW-0677">Repeat</keyword>
<dbReference type="SUPFAM" id="SSF47473">
    <property type="entry name" value="EF-hand"/>
    <property type="match status" value="1"/>
</dbReference>
<dbReference type="Proteomes" id="UP000694559">
    <property type="component" value="Unplaced"/>
</dbReference>
<dbReference type="Ensembl" id="ENSNNAT00000005994.1">
    <property type="protein sequence ID" value="ENSNNAP00000005736.1"/>
    <property type="gene ID" value="ENSNNAG00000003859.1"/>
</dbReference>
<dbReference type="InterPro" id="IPR001751">
    <property type="entry name" value="S100/CaBP7/8-like_CS"/>
</dbReference>
<dbReference type="GO" id="GO:0005615">
    <property type="term" value="C:extracellular space"/>
    <property type="evidence" value="ECO:0007669"/>
    <property type="project" value="TreeGrafter"/>
</dbReference>
<keyword evidence="2" id="KW-0479">Metal-binding</keyword>
<evidence type="ECO:0000256" key="3">
    <source>
        <dbReference type="ARBA" id="ARBA00022737"/>
    </source>
</evidence>
<dbReference type="PANTHER" id="PTHR11639:SF26">
    <property type="entry name" value="CORNULIN"/>
    <property type="match status" value="1"/>
</dbReference>
<keyword evidence="4" id="KW-0106">Calcium</keyword>
<name>A0A8C6X3A4_NAJNA</name>
<feature type="domain" description="S100/CaBP-9k-type calcium binding subdomain" evidence="5">
    <location>
        <begin position="4"/>
        <end position="46"/>
    </location>
</feature>
<dbReference type="GeneTree" id="ENSGT00940000154467"/>
<evidence type="ECO:0000313" key="7">
    <source>
        <dbReference type="Proteomes" id="UP000694559"/>
    </source>
</evidence>
<dbReference type="PROSITE" id="PS00018">
    <property type="entry name" value="EF_HAND_1"/>
    <property type="match status" value="1"/>
</dbReference>
<organism evidence="6 7">
    <name type="scientific">Naja naja</name>
    <name type="common">Indian cobra</name>
    <dbReference type="NCBI Taxonomy" id="35670"/>
    <lineage>
        <taxon>Eukaryota</taxon>
        <taxon>Metazoa</taxon>
        <taxon>Chordata</taxon>
        <taxon>Craniata</taxon>
        <taxon>Vertebrata</taxon>
        <taxon>Euteleostomi</taxon>
        <taxon>Lepidosauria</taxon>
        <taxon>Squamata</taxon>
        <taxon>Bifurcata</taxon>
        <taxon>Unidentata</taxon>
        <taxon>Episquamata</taxon>
        <taxon>Toxicofera</taxon>
        <taxon>Serpentes</taxon>
        <taxon>Colubroidea</taxon>
        <taxon>Elapidae</taxon>
        <taxon>Elapinae</taxon>
        <taxon>Naja</taxon>
    </lineage>
</organism>
<reference evidence="6" key="2">
    <citation type="submission" date="2025-09" db="UniProtKB">
        <authorList>
            <consortium name="Ensembl"/>
        </authorList>
    </citation>
    <scope>IDENTIFICATION</scope>
</reference>
<dbReference type="GO" id="GO:1902808">
    <property type="term" value="P:positive regulation of cell cycle G1/S phase transition"/>
    <property type="evidence" value="ECO:0007669"/>
    <property type="project" value="TreeGrafter"/>
</dbReference>
<dbReference type="SMART" id="SM01394">
    <property type="entry name" value="S_100"/>
    <property type="match status" value="1"/>
</dbReference>
<dbReference type="OrthoDB" id="9909924at2759"/>
<proteinExistence type="inferred from homology"/>
<dbReference type="GO" id="GO:0071345">
    <property type="term" value="P:cellular response to cytokine stimulus"/>
    <property type="evidence" value="ECO:0007669"/>
    <property type="project" value="TreeGrafter"/>
</dbReference>
<evidence type="ECO:0000256" key="2">
    <source>
        <dbReference type="ARBA" id="ARBA00022723"/>
    </source>
</evidence>
<evidence type="ECO:0000313" key="6">
    <source>
        <dbReference type="Ensembl" id="ENSNNAP00000005736.1"/>
    </source>
</evidence>
<dbReference type="PROSITE" id="PS00303">
    <property type="entry name" value="S100_CABP"/>
    <property type="match status" value="1"/>
</dbReference>
<dbReference type="Gene3D" id="1.10.238.10">
    <property type="entry name" value="EF-hand"/>
    <property type="match status" value="1"/>
</dbReference>
<dbReference type="InterPro" id="IPR034325">
    <property type="entry name" value="S-100_dom"/>
</dbReference>
<keyword evidence="7" id="KW-1185">Reference proteome</keyword>
<dbReference type="GO" id="GO:0051896">
    <property type="term" value="P:regulation of phosphatidylinositol 3-kinase/protein kinase B signal transduction"/>
    <property type="evidence" value="ECO:0007669"/>
    <property type="project" value="TreeGrafter"/>
</dbReference>
<dbReference type="GO" id="GO:0046914">
    <property type="term" value="F:transition metal ion binding"/>
    <property type="evidence" value="ECO:0007669"/>
    <property type="project" value="InterPro"/>
</dbReference>
<evidence type="ECO:0000256" key="4">
    <source>
        <dbReference type="ARBA" id="ARBA00022837"/>
    </source>
</evidence>
<dbReference type="PANTHER" id="PTHR11639">
    <property type="entry name" value="S100 CALCIUM-BINDING PROTEIN"/>
    <property type="match status" value="1"/>
</dbReference>
<evidence type="ECO:0000256" key="1">
    <source>
        <dbReference type="ARBA" id="ARBA00007323"/>
    </source>
</evidence>
<dbReference type="InterPro" id="IPR018247">
    <property type="entry name" value="EF_Hand_1_Ca_BS"/>
</dbReference>
<dbReference type="OMA" id="QKYAAKE"/>
<dbReference type="InterPro" id="IPR013787">
    <property type="entry name" value="S100_Ca-bd_sub"/>
</dbReference>
<reference evidence="6" key="1">
    <citation type="submission" date="2025-08" db="UniProtKB">
        <authorList>
            <consortium name="Ensembl"/>
        </authorList>
    </citation>
    <scope>IDENTIFICATION</scope>
</reference>
<protein>
    <recommendedName>
        <fullName evidence="5">S100/CaBP-9k-type calcium binding subdomain domain-containing protein</fullName>
    </recommendedName>
</protein>
<dbReference type="GO" id="GO:0005509">
    <property type="term" value="F:calcium ion binding"/>
    <property type="evidence" value="ECO:0007669"/>
    <property type="project" value="TreeGrafter"/>
</dbReference>
<accession>A0A8C6X3A4</accession>
<dbReference type="CDD" id="cd00213">
    <property type="entry name" value="S-100"/>
    <property type="match status" value="1"/>
</dbReference>
<sequence>MSHLLRNIRSIICIFEKYAKDDGDCDTLSKGELKQLIQTEFADVIVVSTVLHLLDTDCDGKVGFEEFTVLVFKVVK</sequence>